<protein>
    <recommendedName>
        <fullName evidence="1">Aminotransferase-like plant mobile domain-containing protein</fullName>
    </recommendedName>
</protein>
<dbReference type="OrthoDB" id="994845at2759"/>
<accession>A0A7J9L5I8</accession>
<dbReference type="Proteomes" id="UP000593576">
    <property type="component" value="Unassembled WGS sequence"/>
</dbReference>
<dbReference type="InterPro" id="IPR044824">
    <property type="entry name" value="MAIN-like"/>
</dbReference>
<comment type="caution">
    <text evidence="2">The sequence shown here is derived from an EMBL/GenBank/DDBJ whole genome shotgun (WGS) entry which is preliminary data.</text>
</comment>
<name>A0A7J9L5I8_GOSSC</name>
<dbReference type="EMBL" id="JABFAF010000004">
    <property type="protein sequence ID" value="MBA0853816.1"/>
    <property type="molecule type" value="Genomic_DNA"/>
</dbReference>
<organism evidence="2 3">
    <name type="scientific">Gossypium schwendimanii</name>
    <name type="common">Cotton</name>
    <dbReference type="NCBI Taxonomy" id="34291"/>
    <lineage>
        <taxon>Eukaryota</taxon>
        <taxon>Viridiplantae</taxon>
        <taxon>Streptophyta</taxon>
        <taxon>Embryophyta</taxon>
        <taxon>Tracheophyta</taxon>
        <taxon>Spermatophyta</taxon>
        <taxon>Magnoliopsida</taxon>
        <taxon>eudicotyledons</taxon>
        <taxon>Gunneridae</taxon>
        <taxon>Pentapetalae</taxon>
        <taxon>rosids</taxon>
        <taxon>malvids</taxon>
        <taxon>Malvales</taxon>
        <taxon>Malvaceae</taxon>
        <taxon>Malvoideae</taxon>
        <taxon>Gossypium</taxon>
    </lineage>
</organism>
<proteinExistence type="predicted"/>
<dbReference type="PANTHER" id="PTHR46033">
    <property type="entry name" value="PROTEIN MAIN-LIKE 2"/>
    <property type="match status" value="1"/>
</dbReference>
<evidence type="ECO:0000313" key="3">
    <source>
        <dbReference type="Proteomes" id="UP000593576"/>
    </source>
</evidence>
<gene>
    <name evidence="2" type="ORF">Goshw_022280</name>
</gene>
<sequence>MLESCKLDPILIGALVEIWRPKAHTFHLSYGKCTITVDDVALQLSLLVDGSLIMGLAFLPGKEDLCEAFLGKVLNKFQGGWIDMKWLENNFKNLPKDTNDIEKEQYVRAFILRLIEVEPWVELYRTTRVARRYSTVVRLTLKM</sequence>
<dbReference type="InterPro" id="IPR019557">
    <property type="entry name" value="AminoTfrase-like_pln_mobile"/>
</dbReference>
<dbReference type="PANTHER" id="PTHR46033:SF8">
    <property type="entry name" value="PROTEIN MAINTENANCE OF MERISTEMS-LIKE"/>
    <property type="match status" value="1"/>
</dbReference>
<dbReference type="Pfam" id="PF10536">
    <property type="entry name" value="PMD"/>
    <property type="match status" value="1"/>
</dbReference>
<evidence type="ECO:0000313" key="2">
    <source>
        <dbReference type="EMBL" id="MBA0853816.1"/>
    </source>
</evidence>
<evidence type="ECO:0000259" key="1">
    <source>
        <dbReference type="Pfam" id="PF10536"/>
    </source>
</evidence>
<feature type="domain" description="Aminotransferase-like plant mobile" evidence="1">
    <location>
        <begin position="3"/>
        <end position="115"/>
    </location>
</feature>
<dbReference type="AlphaFoldDB" id="A0A7J9L5I8"/>
<dbReference type="GO" id="GO:0010073">
    <property type="term" value="P:meristem maintenance"/>
    <property type="evidence" value="ECO:0007669"/>
    <property type="project" value="InterPro"/>
</dbReference>
<keyword evidence="3" id="KW-1185">Reference proteome</keyword>
<reference evidence="2 3" key="1">
    <citation type="journal article" date="2019" name="Genome Biol. Evol.">
        <title>Insights into the evolution of the New World diploid cottons (Gossypium, subgenus Houzingenia) based on genome sequencing.</title>
        <authorList>
            <person name="Grover C.E."/>
            <person name="Arick M.A. 2nd"/>
            <person name="Thrash A."/>
            <person name="Conover J.L."/>
            <person name="Sanders W.S."/>
            <person name="Peterson D.G."/>
            <person name="Frelichowski J.E."/>
            <person name="Scheffler J.A."/>
            <person name="Scheffler B.E."/>
            <person name="Wendel J.F."/>
        </authorList>
    </citation>
    <scope>NUCLEOTIDE SEQUENCE [LARGE SCALE GENOMIC DNA]</scope>
    <source>
        <strain evidence="2">1</strain>
        <tissue evidence="2">Leaf</tissue>
    </source>
</reference>